<evidence type="ECO:0000256" key="1">
    <source>
        <dbReference type="SAM" id="MobiDB-lite"/>
    </source>
</evidence>
<feature type="compositionally biased region" description="Basic and acidic residues" evidence="1">
    <location>
        <begin position="68"/>
        <end position="80"/>
    </location>
</feature>
<organism evidence="2 3">
    <name type="scientific">Ascaris lumbricoides</name>
    <name type="common">Giant roundworm</name>
    <dbReference type="NCBI Taxonomy" id="6252"/>
    <lineage>
        <taxon>Eukaryota</taxon>
        <taxon>Metazoa</taxon>
        <taxon>Ecdysozoa</taxon>
        <taxon>Nematoda</taxon>
        <taxon>Chromadorea</taxon>
        <taxon>Rhabditida</taxon>
        <taxon>Spirurina</taxon>
        <taxon>Ascaridomorpha</taxon>
        <taxon>Ascaridoidea</taxon>
        <taxon>Ascarididae</taxon>
        <taxon>Ascaris</taxon>
    </lineage>
</organism>
<dbReference type="WBParaSite" id="ALUE_0002132401-mRNA-1">
    <property type="protein sequence ID" value="ALUE_0002132401-mRNA-1"/>
    <property type="gene ID" value="ALUE_0002132401"/>
</dbReference>
<sequence length="152" mass="16728">MTIPIDALCKVTCPLPSKDASSVSLLAQPLQTDRLHASSPKKATSRFDSDDVYRSMIEQANKPRADILIHPDTPKSKDIYDLESSPGLSPNKEGHHVDPSPSEILSARGKMRVHQRTVLKPLTSEMCNIAANNGRSPKEMRQGEGENDVNDR</sequence>
<feature type="region of interest" description="Disordered" evidence="1">
    <location>
        <begin position="68"/>
        <end position="152"/>
    </location>
</feature>
<evidence type="ECO:0000313" key="3">
    <source>
        <dbReference type="WBParaSite" id="ALUE_0002132401-mRNA-1"/>
    </source>
</evidence>
<keyword evidence="2" id="KW-1185">Reference proteome</keyword>
<proteinExistence type="predicted"/>
<feature type="compositionally biased region" description="Basic and acidic residues" evidence="1">
    <location>
        <begin position="136"/>
        <end position="152"/>
    </location>
</feature>
<name>A0A0M3IRE6_ASCLU</name>
<reference evidence="3" key="1">
    <citation type="submission" date="2017-02" db="UniProtKB">
        <authorList>
            <consortium name="WormBaseParasite"/>
        </authorList>
    </citation>
    <scope>IDENTIFICATION</scope>
</reference>
<dbReference type="AlphaFoldDB" id="A0A0M3IRE6"/>
<evidence type="ECO:0000313" key="2">
    <source>
        <dbReference type="Proteomes" id="UP000036681"/>
    </source>
</evidence>
<protein>
    <submittedName>
        <fullName evidence="3">Uncharacterized protein</fullName>
    </submittedName>
</protein>
<accession>A0A0M3IRE6</accession>
<dbReference type="Proteomes" id="UP000036681">
    <property type="component" value="Unplaced"/>
</dbReference>